<proteinExistence type="predicted"/>
<reference evidence="2 3" key="1">
    <citation type="submission" date="2016-11" db="EMBL/GenBank/DDBJ databases">
        <authorList>
            <person name="Jaros S."/>
            <person name="Januszkiewicz K."/>
            <person name="Wedrychowicz H."/>
        </authorList>
    </citation>
    <scope>NUCLEOTIDE SEQUENCE [LARGE SCALE GENOMIC DNA]</scope>
    <source>
        <strain evidence="2 3">DSM 26897</strain>
    </source>
</reference>
<evidence type="ECO:0000256" key="1">
    <source>
        <dbReference type="SAM" id="Coils"/>
    </source>
</evidence>
<gene>
    <name evidence="2" type="ORF">SAMN05444008_10474</name>
</gene>
<feature type="coiled-coil region" evidence="1">
    <location>
        <begin position="21"/>
        <end position="126"/>
    </location>
</feature>
<keyword evidence="3" id="KW-1185">Reference proteome</keyword>
<accession>A0A1M4XXM5</accession>
<keyword evidence="1" id="KW-0175">Coiled coil</keyword>
<dbReference type="EMBL" id="FQUO01000004">
    <property type="protein sequence ID" value="SHE98053.1"/>
    <property type="molecule type" value="Genomic_DNA"/>
</dbReference>
<evidence type="ECO:0000313" key="3">
    <source>
        <dbReference type="Proteomes" id="UP000184368"/>
    </source>
</evidence>
<dbReference type="AlphaFoldDB" id="A0A1M4XXM5"/>
<name>A0A1M4XXM5_9BACT</name>
<sequence>MTGTLPHPKLHLEYHLWVAELNFVKEEIQIFEKHLAELVSKYTRQEVTAQIEHFQNSFIRHKEVIDQLKHELHGAEKQLASFVREVSGMTLESFRMDNHGKLRDQMNTFRKLYTELKQNFRRFEAEWF</sequence>
<dbReference type="Proteomes" id="UP000184368">
    <property type="component" value="Unassembled WGS sequence"/>
</dbReference>
<dbReference type="STRING" id="1302690.BUE76_14550"/>
<protein>
    <submittedName>
        <fullName evidence="2">Uncharacterized protein</fullName>
    </submittedName>
</protein>
<evidence type="ECO:0000313" key="2">
    <source>
        <dbReference type="EMBL" id="SHE98053.1"/>
    </source>
</evidence>
<organism evidence="2 3">
    <name type="scientific">Cnuella takakiae</name>
    <dbReference type="NCBI Taxonomy" id="1302690"/>
    <lineage>
        <taxon>Bacteria</taxon>
        <taxon>Pseudomonadati</taxon>
        <taxon>Bacteroidota</taxon>
        <taxon>Chitinophagia</taxon>
        <taxon>Chitinophagales</taxon>
        <taxon>Chitinophagaceae</taxon>
        <taxon>Cnuella</taxon>
    </lineage>
</organism>
<dbReference type="RefSeq" id="WP_073041151.1">
    <property type="nucleotide sequence ID" value="NZ_FQUO01000004.1"/>
</dbReference>
<dbReference type="OrthoDB" id="680366at2"/>